<feature type="compositionally biased region" description="Polar residues" evidence="2">
    <location>
        <begin position="8"/>
        <end position="18"/>
    </location>
</feature>
<evidence type="ECO:0000313" key="4">
    <source>
        <dbReference type="EMBL" id="KAA0199856.1"/>
    </source>
</evidence>
<evidence type="ECO:0000259" key="3">
    <source>
        <dbReference type="Pfam" id="PF19274"/>
    </source>
</evidence>
<comment type="caution">
    <text evidence="4">The sequence shown here is derived from an EMBL/GenBank/DDBJ whole genome shotgun (WGS) entry which is preliminary data.</text>
</comment>
<dbReference type="EMBL" id="LUCM01000875">
    <property type="protein sequence ID" value="KAA0199856.1"/>
    <property type="molecule type" value="Genomic_DNA"/>
</dbReference>
<dbReference type="AlphaFoldDB" id="A0A8E0S747"/>
<dbReference type="Proteomes" id="UP000728185">
    <property type="component" value="Unassembled WGS sequence"/>
</dbReference>
<proteinExistence type="inferred from homology"/>
<sequence length="657" mass="72223">MAIDTLVPNDTQSGQTGSCPPVPKPSLVSSANALSASFRRTPRPRFSNSHEEDQERSSESPEYSSAQADGLKLTNGYTKEENDSMSVSRVLRSPEKTVECKIGPTARKQSVPSDVNSEERVIAIGPSTSKFSSSEAIGISSPSEMIDSGGAAATTTTWSSRSDQSASALFTCELITASTAACLQILIEAITDMGVLCLVIPYDNSYADSESLLTRLLERVATGIDLRAILHAEQGLEQTPVLFTPSSGQSGPAATARGVVQQFIRGPLTVLQRQLTMQGSSPHHKSNVTQQLFNRQLSRPNRTQMLCNAGLLVVVLDCAGQLTQRFPHLAKATLDALSDFLLYPSPTLSRLNRQLRRLEKSRQEIIHSMDAQRGAHSDPYLYGLPSQFAELARIERHVVYYRRVLDHVRGAAIQSLCRVLLVNTGLIETFLADLSRRIFNAAEGGRDTNLMYLNTVYCLGHMGVELADVPHTQELVLQFLQQNLNPSKLLPELEVSTLEQLGCMVIAGCPSIHEQIMDLLTATSLRGARDFAMESGLNDSRSCYLSQAVINVFANVAAYVQGAPKLYRFLSRLLEHYVHLGVEMERDTKNGSLLLRRLPPIHSPNQKLHTLFRDFWLYVTVMGFADPNSSESANPPPIHLHRSIWLIGVIICLFPLG</sequence>
<evidence type="ECO:0000256" key="2">
    <source>
        <dbReference type="SAM" id="MobiDB-lite"/>
    </source>
</evidence>
<evidence type="ECO:0000256" key="1">
    <source>
        <dbReference type="ARBA" id="ARBA00006209"/>
    </source>
</evidence>
<feature type="region of interest" description="Disordered" evidence="2">
    <location>
        <begin position="1"/>
        <end position="114"/>
    </location>
</feature>
<keyword evidence="5" id="KW-1185">Reference proteome</keyword>
<dbReference type="Pfam" id="PF19274">
    <property type="entry name" value="PI4K_N"/>
    <property type="match status" value="1"/>
</dbReference>
<feature type="compositionally biased region" description="Low complexity" evidence="2">
    <location>
        <begin position="26"/>
        <end position="37"/>
    </location>
</feature>
<dbReference type="OrthoDB" id="10264149at2759"/>
<accession>A0A8E0S747</accession>
<organism evidence="4 5">
    <name type="scientific">Fasciolopsis buskii</name>
    <dbReference type="NCBI Taxonomy" id="27845"/>
    <lineage>
        <taxon>Eukaryota</taxon>
        <taxon>Metazoa</taxon>
        <taxon>Spiralia</taxon>
        <taxon>Lophotrochozoa</taxon>
        <taxon>Platyhelminthes</taxon>
        <taxon>Trematoda</taxon>
        <taxon>Digenea</taxon>
        <taxon>Plagiorchiida</taxon>
        <taxon>Echinostomata</taxon>
        <taxon>Echinostomatoidea</taxon>
        <taxon>Fasciolidae</taxon>
        <taxon>Fasciolopsis</taxon>
    </lineage>
</organism>
<protein>
    <submittedName>
        <fullName evidence="4">Phosphatidylinositol 4-kinase alpha</fullName>
    </submittedName>
</protein>
<evidence type="ECO:0000313" key="5">
    <source>
        <dbReference type="Proteomes" id="UP000728185"/>
    </source>
</evidence>
<dbReference type="InterPro" id="IPR045495">
    <property type="entry name" value="PI4K_N"/>
</dbReference>
<feature type="compositionally biased region" description="Basic and acidic residues" evidence="2">
    <location>
        <begin position="48"/>
        <end position="59"/>
    </location>
</feature>
<feature type="domain" description="PI4-kinase N-terminal" evidence="3">
    <location>
        <begin position="406"/>
        <end position="630"/>
    </location>
</feature>
<name>A0A8E0S747_9TREM</name>
<comment type="similarity">
    <text evidence="1">Belongs to the PI3/PI4-kinase family. Type III PI4K subfamily.</text>
</comment>
<reference evidence="4" key="1">
    <citation type="submission" date="2019-05" db="EMBL/GenBank/DDBJ databases">
        <title>Annotation for the trematode Fasciolopsis buski.</title>
        <authorList>
            <person name="Choi Y.-J."/>
        </authorList>
    </citation>
    <scope>NUCLEOTIDE SEQUENCE</scope>
    <source>
        <strain evidence="4">HT</strain>
        <tissue evidence="4">Whole worm</tissue>
    </source>
</reference>
<gene>
    <name evidence="4" type="ORF">FBUS_09520</name>
</gene>